<feature type="region of interest" description="Disordered" evidence="1">
    <location>
        <begin position="118"/>
        <end position="138"/>
    </location>
</feature>
<sequence length="138" mass="15060">MFESRVHRQTFLVDTRSLDVDYFSFCNEEANPSEEFALQNDVAFSLEKCGSGLNSAPGKGGGKKTTKEGRGSVCCCVFFVGSWPARHGQTSPSQVGPPQLRRIDRWLLSLAKPRGDLPCGAGGDGWRNSDDEGTARQM</sequence>
<evidence type="ECO:0000313" key="3">
    <source>
        <dbReference type="Proteomes" id="UP000053676"/>
    </source>
</evidence>
<keyword evidence="3" id="KW-1185">Reference proteome</keyword>
<dbReference type="EMBL" id="KI658624">
    <property type="protein sequence ID" value="ETN81801.1"/>
    <property type="molecule type" value="Genomic_DNA"/>
</dbReference>
<accession>W2TKY5</accession>
<gene>
    <name evidence="2" type="ORF">NECAME_02091</name>
</gene>
<organism evidence="2 3">
    <name type="scientific">Necator americanus</name>
    <name type="common">Human hookworm</name>
    <dbReference type="NCBI Taxonomy" id="51031"/>
    <lineage>
        <taxon>Eukaryota</taxon>
        <taxon>Metazoa</taxon>
        <taxon>Ecdysozoa</taxon>
        <taxon>Nematoda</taxon>
        <taxon>Chromadorea</taxon>
        <taxon>Rhabditida</taxon>
        <taxon>Rhabditina</taxon>
        <taxon>Rhabditomorpha</taxon>
        <taxon>Strongyloidea</taxon>
        <taxon>Ancylostomatidae</taxon>
        <taxon>Bunostominae</taxon>
        <taxon>Necator</taxon>
    </lineage>
</organism>
<feature type="compositionally biased region" description="Basic and acidic residues" evidence="1">
    <location>
        <begin position="127"/>
        <end position="138"/>
    </location>
</feature>
<dbReference type="Proteomes" id="UP000053676">
    <property type="component" value="Unassembled WGS sequence"/>
</dbReference>
<evidence type="ECO:0000313" key="2">
    <source>
        <dbReference type="EMBL" id="ETN81801.1"/>
    </source>
</evidence>
<dbReference type="AlphaFoldDB" id="W2TKY5"/>
<dbReference type="KEGG" id="nai:NECAME_02091"/>
<protein>
    <submittedName>
        <fullName evidence="2">Uncharacterized protein</fullName>
    </submittedName>
</protein>
<reference evidence="3" key="1">
    <citation type="journal article" date="2014" name="Nat. Genet.">
        <title>Genome of the human hookworm Necator americanus.</title>
        <authorList>
            <person name="Tang Y.T."/>
            <person name="Gao X."/>
            <person name="Rosa B.A."/>
            <person name="Abubucker S."/>
            <person name="Hallsworth-Pepin K."/>
            <person name="Martin J."/>
            <person name="Tyagi R."/>
            <person name="Heizer E."/>
            <person name="Zhang X."/>
            <person name="Bhonagiri-Palsikar V."/>
            <person name="Minx P."/>
            <person name="Warren W.C."/>
            <person name="Wang Q."/>
            <person name="Zhan B."/>
            <person name="Hotez P.J."/>
            <person name="Sternberg P.W."/>
            <person name="Dougall A."/>
            <person name="Gaze S.T."/>
            <person name="Mulvenna J."/>
            <person name="Sotillo J."/>
            <person name="Ranganathan S."/>
            <person name="Rabelo E.M."/>
            <person name="Wilson R.K."/>
            <person name="Felgner P.L."/>
            <person name="Bethony J."/>
            <person name="Hawdon J.M."/>
            <person name="Gasser R.B."/>
            <person name="Loukas A."/>
            <person name="Mitreva M."/>
        </authorList>
    </citation>
    <scope>NUCLEOTIDE SEQUENCE [LARGE SCALE GENOMIC DNA]</scope>
</reference>
<name>W2TKY5_NECAM</name>
<proteinExistence type="predicted"/>
<evidence type="ECO:0000256" key="1">
    <source>
        <dbReference type="SAM" id="MobiDB-lite"/>
    </source>
</evidence>